<organism evidence="1 2">
    <name type="scientific">Actinoplanes derwentensis</name>
    <dbReference type="NCBI Taxonomy" id="113562"/>
    <lineage>
        <taxon>Bacteria</taxon>
        <taxon>Bacillati</taxon>
        <taxon>Actinomycetota</taxon>
        <taxon>Actinomycetes</taxon>
        <taxon>Micromonosporales</taxon>
        <taxon>Micromonosporaceae</taxon>
        <taxon>Actinoplanes</taxon>
    </lineage>
</organism>
<evidence type="ECO:0000313" key="1">
    <source>
        <dbReference type="EMBL" id="SDT74644.1"/>
    </source>
</evidence>
<proteinExistence type="predicted"/>
<reference evidence="1 2" key="1">
    <citation type="submission" date="2016-10" db="EMBL/GenBank/DDBJ databases">
        <authorList>
            <person name="de Groot N.N."/>
        </authorList>
    </citation>
    <scope>NUCLEOTIDE SEQUENCE [LARGE SCALE GENOMIC DNA]</scope>
    <source>
        <strain evidence="1 2">DSM 43941</strain>
    </source>
</reference>
<sequence>MARMSGAPTGARYVDQRSYTVAESLADLRGPTSGLVTLDRWLDWSGDSTYDLNDPGDLQVMYQTVLNQAATDADLRRWLDGATLMRLWPTLWLPARLRLLWQARLPELVAPPERLAG</sequence>
<dbReference type="RefSeq" id="WP_092558055.1">
    <property type="nucleotide sequence ID" value="NZ_BOMJ01000057.1"/>
</dbReference>
<keyword evidence="2" id="KW-1185">Reference proteome</keyword>
<dbReference type="STRING" id="113562.SAMN04489716_7047"/>
<accession>A0A1H2CW93</accession>
<evidence type="ECO:0000313" key="2">
    <source>
        <dbReference type="Proteomes" id="UP000198688"/>
    </source>
</evidence>
<protein>
    <submittedName>
        <fullName evidence="1">Uncharacterized protein</fullName>
    </submittedName>
</protein>
<dbReference type="Proteomes" id="UP000198688">
    <property type="component" value="Chromosome I"/>
</dbReference>
<dbReference type="EMBL" id="LT629758">
    <property type="protein sequence ID" value="SDT74644.1"/>
    <property type="molecule type" value="Genomic_DNA"/>
</dbReference>
<dbReference type="AlphaFoldDB" id="A0A1H2CW93"/>
<dbReference type="OrthoDB" id="3296614at2"/>
<gene>
    <name evidence="1" type="ORF">SAMN04489716_7047</name>
</gene>
<name>A0A1H2CW93_9ACTN</name>